<proteinExistence type="predicted"/>
<dbReference type="Gene3D" id="2.130.10.130">
    <property type="entry name" value="Integrin alpha, N-terminal"/>
    <property type="match status" value="1"/>
</dbReference>
<evidence type="ECO:0000313" key="3">
    <source>
        <dbReference type="EMBL" id="MCG2588729.1"/>
    </source>
</evidence>
<name>A0ABS9KD01_9BACT</name>
<accession>A0ABS9KD01</accession>
<feature type="domain" description="ASPIC/UnbV" evidence="2">
    <location>
        <begin position="527"/>
        <end position="592"/>
    </location>
</feature>
<dbReference type="SUPFAM" id="SSF69318">
    <property type="entry name" value="Integrin alpha N-terminal domain"/>
    <property type="match status" value="1"/>
</dbReference>
<sequence length="602" mass="67092">MKKEHVKKSVVILIFLILVSIPFGMKKYEEFVNSDKLENRSEIIERYGFFLEDVTDNMGVDFVHRRPVVDEKLDHISPQIASVGASASVVDFNEDGLQDFYLTNSEFGSNNALYKNFGNGTFIDVAADLGIADLNRREDGASMGAIWADYNNDGYEDLFIYRWGKPSLFQNNGGETFTEVENAGFPDHVNANTATWLDYNNDGLLDIFLGGYFKEDVNLFDLESTQMMPDSYEYATNGGLNYLYENQGDGTFVDVAEEVGLQETRRWTLASSITDINDSGYPDLVLANDYGVDEIYINNYGESFTNVGEASGVGFTPKSGMSVSFGDVLNQGKQAIYITNISEAGVLMQGNNLWVPENDVESTETPSYRNLAGNLGVEIGQWGYSGQFLDFNSDGNLDLYVANGYVSAEPDTDYWYDYAKVVGGNRSIIIDANNWPDMENRTFSGYQANKLWLNDGAGRFREVGNNVGGALELDSRSVAYANLFGDGSLDLIVANQHQEVKIFRNYVDPDHNWVSFDLEGTISNRSAVGATVILHWDDKQTRRSVTAGEAFSSQSQRPVFFGLGEVNQVEKVEIRWPSGKVQVIEGPEVNQKHFIKEPSETN</sequence>
<reference evidence="3" key="2">
    <citation type="submission" date="2024-05" db="EMBL/GenBank/DDBJ databases">
        <title>Rhodohalobacter halophilus gen. nov., sp. nov., a moderately halophilic member of the family Balneolaceae.</title>
        <authorList>
            <person name="Xia J."/>
        </authorList>
    </citation>
    <scope>NUCLEOTIDE SEQUENCE</scope>
    <source>
        <strain evidence="3">WB101</strain>
    </source>
</reference>
<reference evidence="3" key="1">
    <citation type="submission" date="2022-01" db="EMBL/GenBank/DDBJ databases">
        <authorList>
            <person name="Wang Y."/>
        </authorList>
    </citation>
    <scope>NUCLEOTIDE SEQUENCE</scope>
    <source>
        <strain evidence="3">WB101</strain>
    </source>
</reference>
<protein>
    <submittedName>
        <fullName evidence="3">CRTAC1 family protein</fullName>
    </submittedName>
</protein>
<comment type="caution">
    <text evidence="3">The sequence shown here is derived from an EMBL/GenBank/DDBJ whole genome shotgun (WGS) entry which is preliminary data.</text>
</comment>
<dbReference type="PANTHER" id="PTHR16026">
    <property type="entry name" value="CARTILAGE ACIDIC PROTEIN 1"/>
    <property type="match status" value="1"/>
</dbReference>
<gene>
    <name evidence="3" type="ORF">L6773_09140</name>
</gene>
<dbReference type="Pfam" id="PF13517">
    <property type="entry name" value="FG-GAP_3"/>
    <property type="match status" value="1"/>
</dbReference>
<dbReference type="InterPro" id="IPR013517">
    <property type="entry name" value="FG-GAP"/>
</dbReference>
<keyword evidence="1" id="KW-0732">Signal</keyword>
<organism evidence="3 4">
    <name type="scientific">Rhodohalobacter sulfatireducens</name>
    <dbReference type="NCBI Taxonomy" id="2911366"/>
    <lineage>
        <taxon>Bacteria</taxon>
        <taxon>Pseudomonadati</taxon>
        <taxon>Balneolota</taxon>
        <taxon>Balneolia</taxon>
        <taxon>Balneolales</taxon>
        <taxon>Balneolaceae</taxon>
        <taxon>Rhodohalobacter</taxon>
    </lineage>
</organism>
<dbReference type="PANTHER" id="PTHR16026:SF0">
    <property type="entry name" value="CARTILAGE ACIDIC PROTEIN 1"/>
    <property type="match status" value="1"/>
</dbReference>
<evidence type="ECO:0000259" key="2">
    <source>
        <dbReference type="Pfam" id="PF07593"/>
    </source>
</evidence>
<dbReference type="EMBL" id="JAKLWS010000009">
    <property type="protein sequence ID" value="MCG2588729.1"/>
    <property type="molecule type" value="Genomic_DNA"/>
</dbReference>
<dbReference type="Pfam" id="PF07593">
    <property type="entry name" value="UnbV_ASPIC"/>
    <property type="match status" value="1"/>
</dbReference>
<dbReference type="InterPro" id="IPR011519">
    <property type="entry name" value="UnbV_ASPIC"/>
</dbReference>
<evidence type="ECO:0000313" key="4">
    <source>
        <dbReference type="Proteomes" id="UP001165366"/>
    </source>
</evidence>
<dbReference type="Proteomes" id="UP001165366">
    <property type="component" value="Unassembled WGS sequence"/>
</dbReference>
<dbReference type="RefSeq" id="WP_237853615.1">
    <property type="nucleotide sequence ID" value="NZ_JAKLWS010000009.1"/>
</dbReference>
<keyword evidence="4" id="KW-1185">Reference proteome</keyword>
<dbReference type="InterPro" id="IPR028994">
    <property type="entry name" value="Integrin_alpha_N"/>
</dbReference>
<evidence type="ECO:0000256" key="1">
    <source>
        <dbReference type="ARBA" id="ARBA00022729"/>
    </source>
</evidence>
<dbReference type="InterPro" id="IPR027039">
    <property type="entry name" value="Crtac1"/>
</dbReference>